<evidence type="ECO:0000313" key="4">
    <source>
        <dbReference type="Proteomes" id="UP000886520"/>
    </source>
</evidence>
<dbReference type="PANTHER" id="PTHR22093:SF0">
    <property type="entry name" value="LEUKOCYTE RECEPTOR CLUSTER MEMBER 1"/>
    <property type="match status" value="1"/>
</dbReference>
<reference evidence="3" key="1">
    <citation type="submission" date="2021-01" db="EMBL/GenBank/DDBJ databases">
        <title>Adiantum capillus-veneris genome.</title>
        <authorList>
            <person name="Fang Y."/>
            <person name="Liao Q."/>
        </authorList>
    </citation>
    <scope>NUCLEOTIDE SEQUENCE</scope>
    <source>
        <strain evidence="3">H3</strain>
        <tissue evidence="3">Leaf</tissue>
    </source>
</reference>
<dbReference type="Proteomes" id="UP000886520">
    <property type="component" value="Chromosome 24"/>
</dbReference>
<proteinExistence type="predicted"/>
<dbReference type="AlphaFoldDB" id="A0A9D4U3T0"/>
<evidence type="ECO:0000313" key="3">
    <source>
        <dbReference type="EMBL" id="KAI5060552.1"/>
    </source>
</evidence>
<evidence type="ECO:0000256" key="1">
    <source>
        <dbReference type="SAM" id="MobiDB-lite"/>
    </source>
</evidence>
<dbReference type="PANTHER" id="PTHR22093">
    <property type="entry name" value="LEUKOCYTE RECEPTOR CLUSTER LRC MEMBER 1"/>
    <property type="match status" value="1"/>
</dbReference>
<comment type="caution">
    <text evidence="3">The sequence shown here is derived from an EMBL/GenBank/DDBJ whole genome shotgun (WGS) entry which is preliminary data.</text>
</comment>
<feature type="compositionally biased region" description="Basic and acidic residues" evidence="1">
    <location>
        <begin position="232"/>
        <end position="244"/>
    </location>
</feature>
<evidence type="ECO:0000259" key="2">
    <source>
        <dbReference type="SMART" id="SM01083"/>
    </source>
</evidence>
<feature type="compositionally biased region" description="Basic and acidic residues" evidence="1">
    <location>
        <begin position="213"/>
        <end position="225"/>
    </location>
</feature>
<dbReference type="InterPro" id="IPR039875">
    <property type="entry name" value="LENG1-like"/>
</dbReference>
<feature type="domain" description="CBF1-interacting co-repressor CIR N-terminal" evidence="2">
    <location>
        <begin position="14"/>
        <end position="50"/>
    </location>
</feature>
<feature type="compositionally biased region" description="Basic and acidic residues" evidence="1">
    <location>
        <begin position="29"/>
        <end position="67"/>
    </location>
</feature>
<feature type="region of interest" description="Disordered" evidence="1">
    <location>
        <begin position="213"/>
        <end position="256"/>
    </location>
</feature>
<name>A0A9D4U3T0_ADICA</name>
<organism evidence="3 4">
    <name type="scientific">Adiantum capillus-veneris</name>
    <name type="common">Maidenhair fern</name>
    <dbReference type="NCBI Taxonomy" id="13818"/>
    <lineage>
        <taxon>Eukaryota</taxon>
        <taxon>Viridiplantae</taxon>
        <taxon>Streptophyta</taxon>
        <taxon>Embryophyta</taxon>
        <taxon>Tracheophyta</taxon>
        <taxon>Polypodiopsida</taxon>
        <taxon>Polypodiidae</taxon>
        <taxon>Polypodiales</taxon>
        <taxon>Pteridineae</taxon>
        <taxon>Pteridaceae</taxon>
        <taxon>Vittarioideae</taxon>
        <taxon>Adiantum</taxon>
    </lineage>
</organism>
<dbReference type="InterPro" id="IPR019339">
    <property type="entry name" value="CIR_N_dom"/>
</dbReference>
<keyword evidence="4" id="KW-1185">Reference proteome</keyword>
<sequence>MGGHGGLNILPQKRWNVYNFDNREKVRKDEEAAAREESIRQQQQREKDSEDRLAKLRDAALAKHRDGAQNAEEALNNDGESTHESQVDEIQKVKLFNGLISFKRLAPGSVASETYKGPQEVDKKIFRGDKELERLYKRATKEATRVGKDGVEADDEHYRLGYGCLDRTRKRPWYLLKSLMQEETGAVTGTNVDHSVKPQKKQKKTIEELRQERLKREQQERERAQKIVSAHCKGDRNRLTEGGRHPYYNSSFGNAR</sequence>
<dbReference type="SMART" id="SM01083">
    <property type="entry name" value="Cir_N"/>
    <property type="match status" value="1"/>
</dbReference>
<gene>
    <name evidence="3" type="ORF">GOP47_0024972</name>
</gene>
<dbReference type="OrthoDB" id="2159131at2759"/>
<accession>A0A9D4U3T0</accession>
<protein>
    <recommendedName>
        <fullName evidence="2">CBF1-interacting co-repressor CIR N-terminal domain-containing protein</fullName>
    </recommendedName>
</protein>
<dbReference type="EMBL" id="JABFUD020000024">
    <property type="protein sequence ID" value="KAI5060552.1"/>
    <property type="molecule type" value="Genomic_DNA"/>
</dbReference>
<feature type="region of interest" description="Disordered" evidence="1">
    <location>
        <begin position="29"/>
        <end position="86"/>
    </location>
</feature>